<feature type="binding site" evidence="14">
    <location>
        <position position="164"/>
    </location>
    <ligand>
        <name>Mg(2+)</name>
        <dbReference type="ChEBI" id="CHEBI:18420"/>
    </ligand>
</feature>
<comment type="catalytic activity">
    <reaction evidence="13 14">
        <text>[HPr protein]-O-phospho-L-serine + phosphate + H(+) = [HPr protein]-L-serine + diphosphate</text>
        <dbReference type="Rhea" id="RHEA:46604"/>
        <dbReference type="Rhea" id="RHEA-COMP:11602"/>
        <dbReference type="Rhea" id="RHEA-COMP:11603"/>
        <dbReference type="ChEBI" id="CHEBI:15378"/>
        <dbReference type="ChEBI" id="CHEBI:29999"/>
        <dbReference type="ChEBI" id="CHEBI:33019"/>
        <dbReference type="ChEBI" id="CHEBI:43474"/>
        <dbReference type="ChEBI" id="CHEBI:83421"/>
    </reaction>
</comment>
<comment type="miscellaneous">
    <text evidence="14">Both phosphorylation and phosphorolysis are carried out by the same active site and suggest a common mechanism for both reactions.</text>
</comment>
<dbReference type="InterPro" id="IPR027417">
    <property type="entry name" value="P-loop_NTPase"/>
</dbReference>
<feature type="active site" evidence="14">
    <location>
        <position position="249"/>
    </location>
</feature>
<dbReference type="Pfam" id="PF02603">
    <property type="entry name" value="Hpr_kinase_N"/>
    <property type="match status" value="1"/>
</dbReference>
<dbReference type="NCBIfam" id="TIGR00679">
    <property type="entry name" value="hpr-ser"/>
    <property type="match status" value="1"/>
</dbReference>
<sequence>MSRIDIVQLFRDNEEKLKLQWNTPSSVISKQLENTQVSDRAQNLIGYLNFINPNWIQVLNQASITFLLEMDAPSLQKKLSILEASNPFCLIVANGLAVPASIDKFSCRTQTPLLRSSSTGSQVIWMLHSYLVRNLAPTISRHGVLLDVLGMGVMITGDSGVGKSELALELISRGHGLVADDVIELSRIGPETLEGCCPPLLRDFIEVRGLGMLNIRTIFGETAVRRRKNMKLIVHLEKTTSSEIGAYERLPLSNLDEEILNVKIRKVTIPVAAGRNLAVLVEAAVRNHILQLRGIDSTQDFVHRHELAMGGNTADYDEEDHADHRNN</sequence>
<dbReference type="CDD" id="cd01918">
    <property type="entry name" value="HprK_C"/>
    <property type="match status" value="1"/>
</dbReference>
<dbReference type="GO" id="GO:0006109">
    <property type="term" value="P:regulation of carbohydrate metabolic process"/>
    <property type="evidence" value="ECO:0007669"/>
    <property type="project" value="UniProtKB-UniRule"/>
</dbReference>
<evidence type="ECO:0000313" key="18">
    <source>
        <dbReference type="Proteomes" id="UP000198729"/>
    </source>
</evidence>
<dbReference type="GO" id="GO:0004674">
    <property type="term" value="F:protein serine/threonine kinase activity"/>
    <property type="evidence" value="ECO:0007669"/>
    <property type="project" value="UniProtKB-KW"/>
</dbReference>
<dbReference type="InterPro" id="IPR028979">
    <property type="entry name" value="Ser_kin/Pase_Hpr-like_N_sf"/>
</dbReference>
<dbReference type="InterPro" id="IPR025662">
    <property type="entry name" value="Sigma_54_int_dom_ATP-bd_1"/>
</dbReference>
<name>A0A1G5SAR5_9PROT</name>
<comment type="catalytic activity">
    <reaction evidence="1 14">
        <text>[HPr protein]-L-serine + ATP = [HPr protein]-O-phospho-L-serine + ADP + H(+)</text>
        <dbReference type="Rhea" id="RHEA:46600"/>
        <dbReference type="Rhea" id="RHEA-COMP:11602"/>
        <dbReference type="Rhea" id="RHEA-COMP:11603"/>
        <dbReference type="ChEBI" id="CHEBI:15378"/>
        <dbReference type="ChEBI" id="CHEBI:29999"/>
        <dbReference type="ChEBI" id="CHEBI:30616"/>
        <dbReference type="ChEBI" id="CHEBI:83421"/>
        <dbReference type="ChEBI" id="CHEBI:456216"/>
    </reaction>
</comment>
<dbReference type="Proteomes" id="UP000198729">
    <property type="component" value="Unassembled WGS sequence"/>
</dbReference>
<dbReference type="InterPro" id="IPR003755">
    <property type="entry name" value="HPr(Ser)_kin/Pase"/>
</dbReference>
<dbReference type="PANTHER" id="PTHR30305">
    <property type="entry name" value="PROTEIN YJDM-RELATED"/>
    <property type="match status" value="1"/>
</dbReference>
<feature type="active site" description="Proton acceptor; for phosphorylation activity. Proton donor; for dephosphorylation activity" evidence="14">
    <location>
        <position position="181"/>
    </location>
</feature>
<comment type="function">
    <text evidence="14">Catalyzes the ATP- as well as the pyrophosphate-dependent phosphorylation of a specific serine residue in HPr, a phosphocarrier protein of the phosphoenolpyruvate-dependent sugar phosphotransferase system (PTS). HprK/P also catalyzes the pyrophosphate-producing, inorganic phosphate-dependent dephosphorylation (phosphorolysis) of seryl-phosphorylated HPr (P-Ser-HPr).</text>
</comment>
<evidence type="ECO:0000256" key="9">
    <source>
        <dbReference type="ARBA" id="ARBA00022777"/>
    </source>
</evidence>
<comment type="domain">
    <text evidence="14">The Walker A ATP-binding motif also binds Pi and PPi.</text>
</comment>
<feature type="domain" description="HPr kinase/phosphorylase C-terminal" evidence="16">
    <location>
        <begin position="134"/>
        <end position="304"/>
    </location>
</feature>
<keyword evidence="7 14" id="KW-0479">Metal-binding</keyword>
<dbReference type="SUPFAM" id="SSF75138">
    <property type="entry name" value="HprK N-terminal domain-like"/>
    <property type="match status" value="1"/>
</dbReference>
<keyword evidence="8 14" id="KW-0547">Nucleotide-binding</keyword>
<organism evidence="17 18">
    <name type="scientific">Nitrosomonas mobilis</name>
    <dbReference type="NCBI Taxonomy" id="51642"/>
    <lineage>
        <taxon>Bacteria</taxon>
        <taxon>Pseudomonadati</taxon>
        <taxon>Pseudomonadota</taxon>
        <taxon>Betaproteobacteria</taxon>
        <taxon>Nitrosomonadales</taxon>
        <taxon>Nitrosomonadaceae</taxon>
        <taxon>Nitrosomonas</taxon>
    </lineage>
</organism>
<dbReference type="SUPFAM" id="SSF53795">
    <property type="entry name" value="PEP carboxykinase-like"/>
    <property type="match status" value="1"/>
</dbReference>
<feature type="binding site" evidence="14">
    <location>
        <position position="206"/>
    </location>
    <ligand>
        <name>Mg(2+)</name>
        <dbReference type="ChEBI" id="CHEBI:18420"/>
    </ligand>
</feature>
<gene>
    <name evidence="14 17" type="primary">hprK</name>
    <name evidence="17" type="ORF">NSMM_150031</name>
</gene>
<dbReference type="AlphaFoldDB" id="A0A1G5SAR5"/>
<comment type="subunit">
    <text evidence="4 14">Homohexamer.</text>
</comment>
<keyword evidence="18" id="KW-1185">Reference proteome</keyword>
<feature type="region of interest" description="Important for the catalytic mechanism of both phosphorylation and dephosphorylation" evidence="14">
    <location>
        <begin position="205"/>
        <end position="214"/>
    </location>
</feature>
<evidence type="ECO:0000256" key="1">
    <source>
        <dbReference type="ARBA" id="ARBA00001120"/>
    </source>
</evidence>
<dbReference type="PANTHER" id="PTHR30305:SF1">
    <property type="entry name" value="HPR KINASE_PHOSPHORYLASE"/>
    <property type="match status" value="1"/>
</dbReference>
<evidence type="ECO:0000256" key="11">
    <source>
        <dbReference type="ARBA" id="ARBA00022842"/>
    </source>
</evidence>
<evidence type="ECO:0000256" key="6">
    <source>
        <dbReference type="ARBA" id="ARBA00022679"/>
    </source>
</evidence>
<dbReference type="Pfam" id="PF07475">
    <property type="entry name" value="Hpr_kinase_C"/>
    <property type="match status" value="1"/>
</dbReference>
<evidence type="ECO:0000256" key="10">
    <source>
        <dbReference type="ARBA" id="ARBA00022840"/>
    </source>
</evidence>
<protein>
    <recommendedName>
        <fullName evidence="14">HPr kinase/phosphorylase</fullName>
        <shortName evidence="14">HPrK/P</shortName>
        <ecNumber evidence="14">2.7.11.-</ecNumber>
        <ecNumber evidence="14">2.7.4.-</ecNumber>
    </recommendedName>
    <alternativeName>
        <fullName evidence="14">HPr(Ser) kinase/phosphorylase</fullName>
    </alternativeName>
</protein>
<dbReference type="InterPro" id="IPR011104">
    <property type="entry name" value="Hpr_kin/Pase_C"/>
</dbReference>
<evidence type="ECO:0000256" key="14">
    <source>
        <dbReference type="HAMAP-Rule" id="MF_01249"/>
    </source>
</evidence>
<accession>A0A1G5SAR5</accession>
<dbReference type="GO" id="GO:0000155">
    <property type="term" value="F:phosphorelay sensor kinase activity"/>
    <property type="evidence" value="ECO:0007669"/>
    <property type="project" value="InterPro"/>
</dbReference>
<evidence type="ECO:0000256" key="12">
    <source>
        <dbReference type="ARBA" id="ARBA00023268"/>
    </source>
</evidence>
<evidence type="ECO:0000256" key="8">
    <source>
        <dbReference type="ARBA" id="ARBA00022741"/>
    </source>
</evidence>
<dbReference type="GO" id="GO:0005524">
    <property type="term" value="F:ATP binding"/>
    <property type="evidence" value="ECO:0007669"/>
    <property type="project" value="UniProtKB-UniRule"/>
</dbReference>
<dbReference type="Gene3D" id="3.40.50.300">
    <property type="entry name" value="P-loop containing nucleotide triphosphate hydrolases"/>
    <property type="match status" value="1"/>
</dbReference>
<evidence type="ECO:0000256" key="5">
    <source>
        <dbReference type="ARBA" id="ARBA00022527"/>
    </source>
</evidence>
<evidence type="ECO:0000256" key="3">
    <source>
        <dbReference type="ARBA" id="ARBA00006883"/>
    </source>
</evidence>
<reference evidence="17 18" key="1">
    <citation type="submission" date="2016-10" db="EMBL/GenBank/DDBJ databases">
        <authorList>
            <person name="de Groot N.N."/>
        </authorList>
    </citation>
    <scope>NUCLEOTIDE SEQUENCE [LARGE SCALE GENOMIC DNA]</scope>
    <source>
        <strain evidence="17">1</strain>
    </source>
</reference>
<feature type="active site" evidence="14">
    <location>
        <position position="163"/>
    </location>
</feature>
<dbReference type="RefSeq" id="WP_090283660.1">
    <property type="nucleotide sequence ID" value="NZ_FMWO01000020.1"/>
</dbReference>
<feature type="binding site" evidence="14">
    <location>
        <begin position="157"/>
        <end position="164"/>
    </location>
    <ligand>
        <name>ATP</name>
        <dbReference type="ChEBI" id="CHEBI:30616"/>
    </ligand>
</feature>
<dbReference type="Gene3D" id="3.40.1390.20">
    <property type="entry name" value="HprK N-terminal domain-like"/>
    <property type="match status" value="1"/>
</dbReference>
<evidence type="ECO:0000259" key="16">
    <source>
        <dbReference type="Pfam" id="PF07475"/>
    </source>
</evidence>
<dbReference type="FunFam" id="3.40.50.300:FF:000174">
    <property type="entry name" value="HPr kinase/phosphorylase"/>
    <property type="match status" value="1"/>
</dbReference>
<evidence type="ECO:0000256" key="7">
    <source>
        <dbReference type="ARBA" id="ARBA00022723"/>
    </source>
</evidence>
<keyword evidence="10 14" id="KW-0067">ATP-binding</keyword>
<keyword evidence="12 14" id="KW-0511">Multifunctional enzyme</keyword>
<comment type="cofactor">
    <cofactor evidence="2 14">
        <name>Mg(2+)</name>
        <dbReference type="ChEBI" id="CHEBI:18420"/>
    </cofactor>
</comment>
<dbReference type="EMBL" id="FMWO01000020">
    <property type="protein sequence ID" value="SCZ84293.1"/>
    <property type="molecule type" value="Genomic_DNA"/>
</dbReference>
<proteinExistence type="inferred from homology"/>
<evidence type="ECO:0000259" key="15">
    <source>
        <dbReference type="Pfam" id="PF02603"/>
    </source>
</evidence>
<dbReference type="InterPro" id="IPR011126">
    <property type="entry name" value="Hpr_kin/Pase_Hpr_N"/>
</dbReference>
<evidence type="ECO:0000256" key="13">
    <source>
        <dbReference type="ARBA" id="ARBA00047657"/>
    </source>
</evidence>
<keyword evidence="9 14" id="KW-0418">Kinase</keyword>
<keyword evidence="11 14" id="KW-0460">Magnesium</keyword>
<dbReference type="PROSITE" id="PS00675">
    <property type="entry name" value="SIGMA54_INTERACT_1"/>
    <property type="match status" value="1"/>
</dbReference>
<dbReference type="HAMAP" id="MF_01249">
    <property type="entry name" value="HPr_kinase"/>
    <property type="match status" value="1"/>
</dbReference>
<feature type="active site" evidence="14">
    <location>
        <position position="142"/>
    </location>
</feature>
<evidence type="ECO:0000256" key="4">
    <source>
        <dbReference type="ARBA" id="ARBA00011643"/>
    </source>
</evidence>
<comment type="similarity">
    <text evidence="3 14">Belongs to the HPrK/P family.</text>
</comment>
<feature type="region of interest" description="Important for the catalytic mechanism of dephosphorylation" evidence="14">
    <location>
        <begin position="270"/>
        <end position="275"/>
    </location>
</feature>
<keyword evidence="6 14" id="KW-0808">Transferase</keyword>
<dbReference type="GO" id="GO:0004712">
    <property type="term" value="F:protein serine/threonine/tyrosine kinase activity"/>
    <property type="evidence" value="ECO:0007669"/>
    <property type="project" value="UniProtKB-UniRule"/>
</dbReference>
<dbReference type="STRING" id="51642.NSMM_150031"/>
<evidence type="ECO:0000313" key="17">
    <source>
        <dbReference type="EMBL" id="SCZ84293.1"/>
    </source>
</evidence>
<dbReference type="EC" id="2.7.4.-" evidence="14"/>
<dbReference type="EC" id="2.7.11.-" evidence="14"/>
<dbReference type="GO" id="GO:0000287">
    <property type="term" value="F:magnesium ion binding"/>
    <property type="evidence" value="ECO:0007669"/>
    <property type="project" value="UniProtKB-UniRule"/>
</dbReference>
<dbReference type="OrthoDB" id="9778803at2"/>
<feature type="domain" description="HPr(Ser) kinase/phosphorylase N-terminal" evidence="15">
    <location>
        <begin position="6"/>
        <end position="131"/>
    </location>
</feature>
<keyword evidence="5 14" id="KW-0723">Serine/threonine-protein kinase</keyword>
<evidence type="ECO:0000256" key="2">
    <source>
        <dbReference type="ARBA" id="ARBA00001946"/>
    </source>
</evidence>